<dbReference type="InterPro" id="IPR048280">
    <property type="entry name" value="COX6B-like"/>
</dbReference>
<keyword evidence="7" id="KW-1185">Reference proteome</keyword>
<dbReference type="InterPro" id="IPR036549">
    <property type="entry name" value="CX6/COA6-like_sf"/>
</dbReference>
<dbReference type="EMBL" id="HG994580">
    <property type="protein sequence ID" value="CAF2780745.1"/>
    <property type="molecule type" value="Genomic_DNA"/>
</dbReference>
<sequence length="155" mass="18044">MLETTKLYPKMPISLDDIKGLIDEKRKALHGQIAGYREGGGNEKEVADALTIFELSVDNLFEDAKNYHPDVKVAAYNRQTKLGKSATPFDPRFPNPNQTRHCFQSYVDYHRCTKLRGEDFKPCEYFLRTYKTICPSYWLENWDEQLQEGTFPVKI</sequence>
<reference evidence="6" key="1">
    <citation type="submission" date="2021-02" db="EMBL/GenBank/DDBJ databases">
        <authorList>
            <person name="Bekaert M."/>
        </authorList>
    </citation>
    <scope>NUCLEOTIDE SEQUENCE</scope>
    <source>
        <strain evidence="6">IoA-00</strain>
    </source>
</reference>
<accession>A0A7R8H076</accession>
<evidence type="ECO:0000256" key="2">
    <source>
        <dbReference type="ARBA" id="ARBA00023128"/>
    </source>
</evidence>
<dbReference type="Gene3D" id="1.10.10.140">
    <property type="entry name" value="Cytochrome c oxidase, subunit VIb"/>
    <property type="match status" value="1"/>
</dbReference>
<dbReference type="AlphaFoldDB" id="A0A7R8H076"/>
<organism evidence="6 7">
    <name type="scientific">Lepeophtheirus salmonis</name>
    <name type="common">Salmon louse</name>
    <name type="synonym">Caligus salmonis</name>
    <dbReference type="NCBI Taxonomy" id="72036"/>
    <lineage>
        <taxon>Eukaryota</taxon>
        <taxon>Metazoa</taxon>
        <taxon>Ecdysozoa</taxon>
        <taxon>Arthropoda</taxon>
        <taxon>Crustacea</taxon>
        <taxon>Multicrustacea</taxon>
        <taxon>Hexanauplia</taxon>
        <taxon>Copepoda</taxon>
        <taxon>Siphonostomatoida</taxon>
        <taxon>Caligidae</taxon>
        <taxon>Lepeophtheirus</taxon>
    </lineage>
</organism>
<protein>
    <recommendedName>
        <fullName evidence="4">Cytochrome c oxidase subunit 6B1</fullName>
    </recommendedName>
    <alternativeName>
        <fullName evidence="5">Cytochrome c oxidase subunit VIb isoform 1</fullName>
    </alternativeName>
</protein>
<dbReference type="CDD" id="cd00926">
    <property type="entry name" value="Cyt_c_Oxidase_VIb"/>
    <property type="match status" value="1"/>
</dbReference>
<gene>
    <name evidence="6" type="ORF">LSAA_1741</name>
</gene>
<evidence type="ECO:0000313" key="6">
    <source>
        <dbReference type="EMBL" id="CAF2780745.1"/>
    </source>
</evidence>
<name>A0A7R8H076_LEPSM</name>
<dbReference type="GO" id="GO:0005739">
    <property type="term" value="C:mitochondrion"/>
    <property type="evidence" value="ECO:0007669"/>
    <property type="project" value="UniProtKB-SubCell"/>
</dbReference>
<evidence type="ECO:0000256" key="4">
    <source>
        <dbReference type="ARBA" id="ARBA00040060"/>
    </source>
</evidence>
<comment type="subcellular location">
    <subcellularLocation>
        <location evidence="1">Mitochondrion</location>
    </subcellularLocation>
</comment>
<evidence type="ECO:0000256" key="5">
    <source>
        <dbReference type="ARBA" id="ARBA00042114"/>
    </source>
</evidence>
<evidence type="ECO:0000313" key="7">
    <source>
        <dbReference type="Proteomes" id="UP000675881"/>
    </source>
</evidence>
<dbReference type="InterPro" id="IPR003213">
    <property type="entry name" value="Cyt_c_oxidase_su6B"/>
</dbReference>
<proteinExistence type="predicted"/>
<dbReference type="PROSITE" id="PS51808">
    <property type="entry name" value="CHCH"/>
    <property type="match status" value="1"/>
</dbReference>
<dbReference type="OrthoDB" id="1107506at2759"/>
<keyword evidence="2" id="KW-0496">Mitochondrion</keyword>
<dbReference type="Proteomes" id="UP000675881">
    <property type="component" value="Chromosome 1"/>
</dbReference>
<dbReference type="Pfam" id="PF02297">
    <property type="entry name" value="COX6B"/>
    <property type="match status" value="1"/>
</dbReference>
<evidence type="ECO:0000256" key="3">
    <source>
        <dbReference type="ARBA" id="ARBA00023157"/>
    </source>
</evidence>
<dbReference type="FunFam" id="1.10.10.140:FF:000001">
    <property type="entry name" value="Cytochrome c oxidase subunit 6B1"/>
    <property type="match status" value="1"/>
</dbReference>
<dbReference type="PANTHER" id="PTHR11387">
    <property type="entry name" value="CYTOCHROME C OXIDASE SUBUNIT 6B"/>
    <property type="match status" value="1"/>
</dbReference>
<dbReference type="GO" id="GO:0045277">
    <property type="term" value="C:respiratory chain complex IV"/>
    <property type="evidence" value="ECO:0007669"/>
    <property type="project" value="InterPro"/>
</dbReference>
<dbReference type="SUPFAM" id="SSF47694">
    <property type="entry name" value="Cytochrome c oxidase subunit h"/>
    <property type="match status" value="1"/>
</dbReference>
<evidence type="ECO:0000256" key="1">
    <source>
        <dbReference type="ARBA" id="ARBA00004173"/>
    </source>
</evidence>
<keyword evidence="3" id="KW-1015">Disulfide bond</keyword>